<gene>
    <name evidence="3" type="ORF">UBAL3_48660070</name>
</gene>
<feature type="compositionally biased region" description="Low complexity" evidence="2">
    <location>
        <begin position="336"/>
        <end position="346"/>
    </location>
</feature>
<organism evidence="3 4">
    <name type="scientific">Leptospirillum ferrodiazotrophum</name>
    <dbReference type="NCBI Taxonomy" id="412449"/>
    <lineage>
        <taxon>Bacteria</taxon>
        <taxon>Pseudomonadati</taxon>
        <taxon>Nitrospirota</taxon>
        <taxon>Nitrospiria</taxon>
        <taxon>Nitrospirales</taxon>
        <taxon>Nitrospiraceae</taxon>
        <taxon>Leptospirillum</taxon>
    </lineage>
</organism>
<dbReference type="EMBL" id="GG693853">
    <property type="protein sequence ID" value="EES53856.1"/>
    <property type="molecule type" value="Genomic_DNA"/>
</dbReference>
<reference evidence="3 4" key="1">
    <citation type="journal article" date="2009" name="Appl. Environ. Microbiol.">
        <title>Community genomic and proteomic analyses of chemoautotrophic iron-oxidizing "Leptospirillum rubarum" (Group II) and "Leptospirillum ferrodiazotrophum" (Group III) bacteria in acid mine drainage biofilms.</title>
        <authorList>
            <person name="Goltsman D.S."/>
            <person name="Denef V.J."/>
            <person name="Singer S.W."/>
            <person name="VerBerkmoes N.C."/>
            <person name="Lefsrud M."/>
            <person name="Mueller R.S."/>
            <person name="Dick G.J."/>
            <person name="Sun C.L."/>
            <person name="Wheeler K.E."/>
            <person name="Zemla A."/>
            <person name="Baker B.J."/>
            <person name="Hauser L."/>
            <person name="Land M."/>
            <person name="Shah M.B."/>
            <person name="Thelen M.P."/>
            <person name="Hettich R.L."/>
            <person name="Banfield J.F."/>
        </authorList>
    </citation>
    <scope>NUCLEOTIDE SEQUENCE [LARGE SCALE GENOMIC DNA]</scope>
</reference>
<accession>C6HUC3</accession>
<evidence type="ECO:0000256" key="1">
    <source>
        <dbReference type="SAM" id="Coils"/>
    </source>
</evidence>
<sequence>MNEEKPDGSETEERRTVLVRQYGLLPPLDWDQDCQEHLWMQNKLWNALVEIDQTARGRYFALMSAEPEVEEIEVRLLSLKEEKERLISEKKALRKNAGKKAGVDTSAQARRIAEISPEIRRLSKEAKEKRAEVRARLKPEIDQIEALRREDVKSARNASGLWWGNYNAVCASYETARIRAMKSGAELKFHSFDGTGRFTCQIQGGMTVSEFFSGERQAIVSADPVSPDAFWHPSRGERRRASRTTLRITVYTGKDAKGKPFRRMLSFPMVVHREIPENATIKQLVVSRKRVGTEFRWSATLTCTLPGDNRNPAASTSGGGSCRRVCAWPPSRRRTASATSSSRKRH</sequence>
<evidence type="ECO:0000256" key="2">
    <source>
        <dbReference type="SAM" id="MobiDB-lite"/>
    </source>
</evidence>
<protein>
    <submittedName>
        <fullName evidence="3">Transposase</fullName>
    </submittedName>
</protein>
<dbReference type="AlphaFoldDB" id="C6HUC3"/>
<feature type="coiled-coil region" evidence="1">
    <location>
        <begin position="69"/>
        <end position="96"/>
    </location>
</feature>
<proteinExistence type="predicted"/>
<keyword evidence="1" id="KW-0175">Coiled coil</keyword>
<evidence type="ECO:0000313" key="4">
    <source>
        <dbReference type="Proteomes" id="UP000009374"/>
    </source>
</evidence>
<name>C6HUC3_9BACT</name>
<keyword evidence="4" id="KW-1185">Reference proteome</keyword>
<dbReference type="Proteomes" id="UP000009374">
    <property type="component" value="Unassembled WGS sequence"/>
</dbReference>
<feature type="region of interest" description="Disordered" evidence="2">
    <location>
        <begin position="306"/>
        <end position="346"/>
    </location>
</feature>
<evidence type="ECO:0000313" key="3">
    <source>
        <dbReference type="EMBL" id="EES53856.1"/>
    </source>
</evidence>